<organism evidence="1 2">
    <name type="scientific">Eretmocerus hayati</name>
    <dbReference type="NCBI Taxonomy" id="131215"/>
    <lineage>
        <taxon>Eukaryota</taxon>
        <taxon>Metazoa</taxon>
        <taxon>Ecdysozoa</taxon>
        <taxon>Arthropoda</taxon>
        <taxon>Hexapoda</taxon>
        <taxon>Insecta</taxon>
        <taxon>Pterygota</taxon>
        <taxon>Neoptera</taxon>
        <taxon>Endopterygota</taxon>
        <taxon>Hymenoptera</taxon>
        <taxon>Apocrita</taxon>
        <taxon>Proctotrupomorpha</taxon>
        <taxon>Chalcidoidea</taxon>
        <taxon>Aphelinidae</taxon>
        <taxon>Aphelininae</taxon>
        <taxon>Eretmocerus</taxon>
    </lineage>
</organism>
<evidence type="ECO:0000313" key="1">
    <source>
        <dbReference type="EMBL" id="KAJ8666072.1"/>
    </source>
</evidence>
<sequence>MVPVGAAGRTEAGTVLCVVSSYVIVFVLLHLDFGPVSIESRDLAKGERDLDLDLGDDDLELELEISSLLDSETTKTTKSFRHRDTMYGAFLRPHRRKILQQL</sequence>
<dbReference type="Proteomes" id="UP001239111">
    <property type="component" value="Chromosome 4"/>
</dbReference>
<gene>
    <name evidence="1" type="ORF">QAD02_007734</name>
</gene>
<keyword evidence="2" id="KW-1185">Reference proteome</keyword>
<evidence type="ECO:0000313" key="2">
    <source>
        <dbReference type="Proteomes" id="UP001239111"/>
    </source>
</evidence>
<reference evidence="1" key="1">
    <citation type="submission" date="2023-04" db="EMBL/GenBank/DDBJ databases">
        <title>A chromosome-level genome assembly of the parasitoid wasp Eretmocerus hayati.</title>
        <authorList>
            <person name="Zhong Y."/>
            <person name="Liu S."/>
            <person name="Liu Y."/>
        </authorList>
    </citation>
    <scope>NUCLEOTIDE SEQUENCE</scope>
    <source>
        <strain evidence="1">ZJU_SS_LIU_2023</strain>
    </source>
</reference>
<dbReference type="EMBL" id="CM056744">
    <property type="protein sequence ID" value="KAJ8666072.1"/>
    <property type="molecule type" value="Genomic_DNA"/>
</dbReference>
<comment type="caution">
    <text evidence="1">The sequence shown here is derived from an EMBL/GenBank/DDBJ whole genome shotgun (WGS) entry which is preliminary data.</text>
</comment>
<accession>A0ACC2N6X6</accession>
<name>A0ACC2N6X6_9HYME</name>
<proteinExistence type="predicted"/>
<protein>
    <submittedName>
        <fullName evidence="1">Uncharacterized protein</fullName>
    </submittedName>
</protein>